<dbReference type="AlphaFoldDB" id="L7L9Z5"/>
<dbReference type="PANTHER" id="PTHR43479:SF11">
    <property type="entry name" value="ACREF_ENVCD OPERON REPRESSOR-RELATED"/>
    <property type="match status" value="1"/>
</dbReference>
<evidence type="ECO:0000313" key="4">
    <source>
        <dbReference type="EMBL" id="GAC57749.1"/>
    </source>
</evidence>
<name>L7L9Z5_9ACTN</name>
<dbReference type="PROSITE" id="PS50977">
    <property type="entry name" value="HTH_TETR_2"/>
    <property type="match status" value="1"/>
</dbReference>
<feature type="domain" description="HTH tetR-type" evidence="3">
    <location>
        <begin position="19"/>
        <end position="79"/>
    </location>
</feature>
<organism evidence="4 5">
    <name type="scientific">Gordonia hirsuta DSM 44140 = NBRC 16056</name>
    <dbReference type="NCBI Taxonomy" id="1121927"/>
    <lineage>
        <taxon>Bacteria</taxon>
        <taxon>Bacillati</taxon>
        <taxon>Actinomycetota</taxon>
        <taxon>Actinomycetes</taxon>
        <taxon>Mycobacteriales</taxon>
        <taxon>Gordoniaceae</taxon>
        <taxon>Gordonia</taxon>
    </lineage>
</organism>
<dbReference type="Pfam" id="PF00440">
    <property type="entry name" value="TetR_N"/>
    <property type="match status" value="1"/>
</dbReference>
<dbReference type="EMBL" id="BANT01000024">
    <property type="protein sequence ID" value="GAC57749.1"/>
    <property type="molecule type" value="Genomic_DNA"/>
</dbReference>
<feature type="DNA-binding region" description="H-T-H motif" evidence="2">
    <location>
        <begin position="42"/>
        <end position="61"/>
    </location>
</feature>
<accession>L7L9Z5</accession>
<dbReference type="GO" id="GO:0003677">
    <property type="term" value="F:DNA binding"/>
    <property type="evidence" value="ECO:0007669"/>
    <property type="project" value="UniProtKB-UniRule"/>
</dbReference>
<dbReference type="InterPro" id="IPR050624">
    <property type="entry name" value="HTH-type_Tx_Regulator"/>
</dbReference>
<dbReference type="eggNOG" id="COG1309">
    <property type="taxonomic scope" value="Bacteria"/>
</dbReference>
<dbReference type="InterPro" id="IPR009057">
    <property type="entry name" value="Homeodomain-like_sf"/>
</dbReference>
<dbReference type="PANTHER" id="PTHR43479">
    <property type="entry name" value="ACREF/ENVCD OPERON REPRESSOR-RELATED"/>
    <property type="match status" value="1"/>
</dbReference>
<evidence type="ECO:0000313" key="5">
    <source>
        <dbReference type="Proteomes" id="UP000053405"/>
    </source>
</evidence>
<dbReference type="PRINTS" id="PR00455">
    <property type="entry name" value="HTHTETR"/>
</dbReference>
<protein>
    <submittedName>
        <fullName evidence="4">Putative TetR family transcriptional regulator</fullName>
    </submittedName>
</protein>
<keyword evidence="1 2" id="KW-0238">DNA-binding</keyword>
<dbReference type="Gene3D" id="1.10.357.10">
    <property type="entry name" value="Tetracycline Repressor, domain 2"/>
    <property type="match status" value="1"/>
</dbReference>
<dbReference type="RefSeq" id="WP_005940502.1">
    <property type="nucleotide sequence ID" value="NZ_ATVK01000051.1"/>
</dbReference>
<evidence type="ECO:0000259" key="3">
    <source>
        <dbReference type="PROSITE" id="PS50977"/>
    </source>
</evidence>
<dbReference type="SUPFAM" id="SSF46689">
    <property type="entry name" value="Homeodomain-like"/>
    <property type="match status" value="1"/>
</dbReference>
<sequence length="232" mass="25037">MAKAKERVYGGVSASERREQRRASLIEAGLELFGTLGYPNVPVKRICDEAGLTQRYFYESFSDREALLDAVYRSCVEALRTATATAAADYLAGVPDAVDGGAVAPEHVPGLARAAFSGFLDTLTVDPRRARIILIEVVGVSPALEQLRLGAIHDWADLILVFASGQVEPSPHHRLAAIGLVGAFTQLLVDWQMAAADPVSERSGPGLFTVEAIKDVITEMLVGTYEHVFRGR</sequence>
<evidence type="ECO:0000256" key="1">
    <source>
        <dbReference type="ARBA" id="ARBA00023125"/>
    </source>
</evidence>
<gene>
    <name evidence="4" type="ORF">GOHSU_24_00380</name>
</gene>
<proteinExistence type="predicted"/>
<keyword evidence="5" id="KW-1185">Reference proteome</keyword>
<dbReference type="OrthoDB" id="4802216at2"/>
<comment type="caution">
    <text evidence="4">The sequence shown here is derived from an EMBL/GenBank/DDBJ whole genome shotgun (WGS) entry which is preliminary data.</text>
</comment>
<dbReference type="STRING" id="1121927.GOHSU_24_00380"/>
<reference evidence="4 5" key="1">
    <citation type="submission" date="2012-12" db="EMBL/GenBank/DDBJ databases">
        <title>Whole genome shotgun sequence of Gordonia hirsuta NBRC 16056.</title>
        <authorList>
            <person name="Isaki-Nakamura S."/>
            <person name="Hosoyama A."/>
            <person name="Tsuchikane K."/>
            <person name="Katsumata H."/>
            <person name="Baba S."/>
            <person name="Yamazaki S."/>
            <person name="Fujita N."/>
        </authorList>
    </citation>
    <scope>NUCLEOTIDE SEQUENCE [LARGE SCALE GENOMIC DNA]</scope>
    <source>
        <strain evidence="4 5">NBRC 16056</strain>
    </source>
</reference>
<dbReference type="Proteomes" id="UP000053405">
    <property type="component" value="Unassembled WGS sequence"/>
</dbReference>
<dbReference type="InterPro" id="IPR001647">
    <property type="entry name" value="HTH_TetR"/>
</dbReference>
<evidence type="ECO:0000256" key="2">
    <source>
        <dbReference type="PROSITE-ProRule" id="PRU00335"/>
    </source>
</evidence>